<keyword evidence="17" id="KW-1185">Reference proteome</keyword>
<dbReference type="Gene3D" id="3.40.50.720">
    <property type="entry name" value="NAD(P)-binding Rossmann-like Domain"/>
    <property type="match status" value="1"/>
</dbReference>
<feature type="domain" description="Tetrapyrrole methylase" evidence="13">
    <location>
        <begin position="255"/>
        <end position="466"/>
    </location>
</feature>
<evidence type="ECO:0000259" key="15">
    <source>
        <dbReference type="Pfam" id="PF14824"/>
    </source>
</evidence>
<evidence type="ECO:0000256" key="7">
    <source>
        <dbReference type="ARBA" id="ARBA00023027"/>
    </source>
</evidence>
<dbReference type="NCBIfam" id="TIGR01470">
    <property type="entry name" value="cysG_Nterm"/>
    <property type="match status" value="1"/>
</dbReference>
<dbReference type="InterPro" id="IPR006367">
    <property type="entry name" value="Sirohaem_synthase_N"/>
</dbReference>
<dbReference type="GO" id="GO:0051287">
    <property type="term" value="F:NAD binding"/>
    <property type="evidence" value="ECO:0007669"/>
    <property type="project" value="InterPro"/>
</dbReference>
<dbReference type="PANTHER" id="PTHR45790:SF6">
    <property type="entry name" value="UROPORPHYRINOGEN-III C-METHYLTRANSFERASE"/>
    <property type="match status" value="1"/>
</dbReference>
<evidence type="ECO:0000256" key="8">
    <source>
        <dbReference type="ARBA" id="ARBA00023239"/>
    </source>
</evidence>
<keyword evidence="6" id="KW-0560">Oxidoreductase</keyword>
<dbReference type="EMBL" id="CAJVPJ010000616">
    <property type="protein sequence ID" value="CAG8543002.1"/>
    <property type="molecule type" value="Genomic_DNA"/>
</dbReference>
<reference evidence="16" key="1">
    <citation type="submission" date="2021-06" db="EMBL/GenBank/DDBJ databases">
        <authorList>
            <person name="Kallberg Y."/>
            <person name="Tangrot J."/>
            <person name="Rosling A."/>
        </authorList>
    </citation>
    <scope>NUCLEOTIDE SEQUENCE</scope>
    <source>
        <strain evidence="16">IA702</strain>
    </source>
</reference>
<dbReference type="Gene3D" id="3.40.1010.10">
    <property type="entry name" value="Cobalt-precorrin-4 Transmethylase, Domain 1"/>
    <property type="match status" value="1"/>
</dbReference>
<evidence type="ECO:0000256" key="9">
    <source>
        <dbReference type="ARBA" id="ARBA00023244"/>
    </source>
</evidence>
<dbReference type="InterPro" id="IPR050161">
    <property type="entry name" value="Siro_Cobalamin_biosynth"/>
</dbReference>
<evidence type="ECO:0000256" key="6">
    <source>
        <dbReference type="ARBA" id="ARBA00023002"/>
    </source>
</evidence>
<keyword evidence="8" id="KW-0456">Lyase</keyword>
<gene>
    <name evidence="16" type="ORF">POCULU_LOCUS4631</name>
</gene>
<dbReference type="Gene3D" id="3.30.950.10">
    <property type="entry name" value="Methyltransferase, Cobalt-precorrin-4 Transmethylase, Domain 2"/>
    <property type="match status" value="1"/>
</dbReference>
<dbReference type="InterPro" id="IPR003043">
    <property type="entry name" value="Uropor_MeTrfase_CS"/>
</dbReference>
<keyword evidence="4 12" id="KW-0808">Transferase</keyword>
<comment type="pathway">
    <text evidence="1">Porphyrin-containing compound metabolism; siroheme biosynthesis; sirohydrochlorin from precorrin-2: step 1/1.</text>
</comment>
<dbReference type="InterPro" id="IPR012409">
    <property type="entry name" value="Sirohaem_synth"/>
</dbReference>
<dbReference type="FunFam" id="3.40.1010.10:FF:000001">
    <property type="entry name" value="Siroheme synthase"/>
    <property type="match status" value="1"/>
</dbReference>
<dbReference type="InterPro" id="IPR028281">
    <property type="entry name" value="Sirohaem_synthase_central"/>
</dbReference>
<dbReference type="GO" id="GO:0032259">
    <property type="term" value="P:methylation"/>
    <property type="evidence" value="ECO:0007669"/>
    <property type="project" value="UniProtKB-KW"/>
</dbReference>
<feature type="domain" description="Siroheme synthase central" evidence="15">
    <location>
        <begin position="134"/>
        <end position="159"/>
    </location>
</feature>
<keyword evidence="7" id="KW-0520">NAD</keyword>
<dbReference type="SUPFAM" id="SSF75615">
    <property type="entry name" value="Siroheme synthase middle domains-like"/>
    <property type="match status" value="1"/>
</dbReference>
<dbReference type="InterPro" id="IPR014776">
    <property type="entry name" value="4pyrrole_Mease_sub2"/>
</dbReference>
<evidence type="ECO:0000256" key="2">
    <source>
        <dbReference type="ARBA" id="ARBA00022573"/>
    </source>
</evidence>
<dbReference type="InterPro" id="IPR000878">
    <property type="entry name" value="4pyrrol_Mease"/>
</dbReference>
<dbReference type="InterPro" id="IPR014777">
    <property type="entry name" value="4pyrrole_Mease_sub1"/>
</dbReference>
<accession>A0A9N9AUI1</accession>
<evidence type="ECO:0000256" key="10">
    <source>
        <dbReference type="ARBA" id="ARBA00023268"/>
    </source>
</evidence>
<keyword evidence="9" id="KW-0627">Porphyrin biosynthesis</keyword>
<dbReference type="Proteomes" id="UP000789572">
    <property type="component" value="Unassembled WGS sequence"/>
</dbReference>
<dbReference type="PIRSF" id="PIRSF036426">
    <property type="entry name" value="Sirohaem_synth"/>
    <property type="match status" value="1"/>
</dbReference>
<dbReference type="Pfam" id="PF00590">
    <property type="entry name" value="TP_methylase"/>
    <property type="match status" value="1"/>
</dbReference>
<protein>
    <submittedName>
        <fullName evidence="16">9866_t:CDS:1</fullName>
    </submittedName>
</protein>
<dbReference type="SUPFAM" id="SSF53790">
    <property type="entry name" value="Tetrapyrrole methylase"/>
    <property type="match status" value="1"/>
</dbReference>
<organism evidence="16 17">
    <name type="scientific">Paraglomus occultum</name>
    <dbReference type="NCBI Taxonomy" id="144539"/>
    <lineage>
        <taxon>Eukaryota</taxon>
        <taxon>Fungi</taxon>
        <taxon>Fungi incertae sedis</taxon>
        <taxon>Mucoromycota</taxon>
        <taxon>Glomeromycotina</taxon>
        <taxon>Glomeromycetes</taxon>
        <taxon>Paraglomerales</taxon>
        <taxon>Paraglomeraceae</taxon>
        <taxon>Paraglomus</taxon>
    </lineage>
</organism>
<dbReference type="Gene3D" id="1.10.3280.10">
    <property type="entry name" value="Siroheme synthase, domain 3"/>
    <property type="match status" value="1"/>
</dbReference>
<evidence type="ECO:0000313" key="17">
    <source>
        <dbReference type="Proteomes" id="UP000789572"/>
    </source>
</evidence>
<evidence type="ECO:0000313" key="16">
    <source>
        <dbReference type="EMBL" id="CAG8543002.1"/>
    </source>
</evidence>
<dbReference type="InterPro" id="IPR006366">
    <property type="entry name" value="CobA/CysG_C"/>
</dbReference>
<dbReference type="Gene3D" id="3.30.160.110">
    <property type="entry name" value="Siroheme synthase, domain 2"/>
    <property type="match status" value="1"/>
</dbReference>
<evidence type="ECO:0000256" key="3">
    <source>
        <dbReference type="ARBA" id="ARBA00022603"/>
    </source>
</evidence>
<dbReference type="Pfam" id="PF14823">
    <property type="entry name" value="Sirohm_synth_C"/>
    <property type="match status" value="1"/>
</dbReference>
<evidence type="ECO:0000256" key="12">
    <source>
        <dbReference type="RuleBase" id="RU003960"/>
    </source>
</evidence>
<dbReference type="GO" id="GO:0051266">
    <property type="term" value="F:sirohydrochlorin ferrochelatase activity"/>
    <property type="evidence" value="ECO:0007669"/>
    <property type="project" value="InterPro"/>
</dbReference>
<feature type="domain" description="Siroheme biosynthesis protein Met8 C-terminal" evidence="14">
    <location>
        <begin position="162"/>
        <end position="229"/>
    </location>
</feature>
<dbReference type="InterPro" id="IPR036291">
    <property type="entry name" value="NAD(P)-bd_dom_sf"/>
</dbReference>
<dbReference type="GO" id="GO:0043115">
    <property type="term" value="F:precorrin-2 dehydrogenase activity"/>
    <property type="evidence" value="ECO:0007669"/>
    <property type="project" value="UniProtKB-EC"/>
</dbReference>
<dbReference type="NCBIfam" id="NF004790">
    <property type="entry name" value="PRK06136.1"/>
    <property type="match status" value="1"/>
</dbReference>
<dbReference type="InterPro" id="IPR028162">
    <property type="entry name" value="Met8_C"/>
</dbReference>
<keyword evidence="5" id="KW-0949">S-adenosyl-L-methionine</keyword>
<dbReference type="OrthoDB" id="1721126at2759"/>
<name>A0A9N9AUI1_9GLOM</name>
<dbReference type="GO" id="GO:0019354">
    <property type="term" value="P:siroheme biosynthetic process"/>
    <property type="evidence" value="ECO:0007669"/>
    <property type="project" value="InterPro"/>
</dbReference>
<keyword evidence="3 12" id="KW-0489">Methyltransferase</keyword>
<dbReference type="Pfam" id="PF14824">
    <property type="entry name" value="Sirohm_synth_M"/>
    <property type="match status" value="1"/>
</dbReference>
<evidence type="ECO:0000256" key="11">
    <source>
        <dbReference type="ARBA" id="ARBA00047561"/>
    </source>
</evidence>
<dbReference type="NCBIfam" id="TIGR01469">
    <property type="entry name" value="cobA_cysG_Cterm"/>
    <property type="match status" value="1"/>
</dbReference>
<dbReference type="SUPFAM" id="SSF51735">
    <property type="entry name" value="NAD(P)-binding Rossmann-fold domains"/>
    <property type="match status" value="1"/>
</dbReference>
<comment type="catalytic activity">
    <reaction evidence="11">
        <text>precorrin-2 + NAD(+) = sirohydrochlorin + NADH + 2 H(+)</text>
        <dbReference type="Rhea" id="RHEA:15613"/>
        <dbReference type="ChEBI" id="CHEBI:15378"/>
        <dbReference type="ChEBI" id="CHEBI:57540"/>
        <dbReference type="ChEBI" id="CHEBI:57945"/>
        <dbReference type="ChEBI" id="CHEBI:58351"/>
        <dbReference type="ChEBI" id="CHEBI:58827"/>
        <dbReference type="EC" id="1.3.1.76"/>
    </reaction>
</comment>
<keyword evidence="2" id="KW-0169">Cobalamin biosynthesis</keyword>
<evidence type="ECO:0000256" key="5">
    <source>
        <dbReference type="ARBA" id="ARBA00022691"/>
    </source>
</evidence>
<dbReference type="AlphaFoldDB" id="A0A9N9AUI1"/>
<comment type="caution">
    <text evidence="16">The sequence shown here is derived from an EMBL/GenBank/DDBJ whole genome shotgun (WGS) entry which is preliminary data.</text>
</comment>
<evidence type="ECO:0000259" key="14">
    <source>
        <dbReference type="Pfam" id="PF14823"/>
    </source>
</evidence>
<dbReference type="GO" id="GO:0004851">
    <property type="term" value="F:uroporphyrin-III C-methyltransferase activity"/>
    <property type="evidence" value="ECO:0007669"/>
    <property type="project" value="InterPro"/>
</dbReference>
<dbReference type="PANTHER" id="PTHR45790">
    <property type="entry name" value="SIROHEME SYNTHASE-RELATED"/>
    <property type="match status" value="1"/>
</dbReference>
<evidence type="ECO:0000259" key="13">
    <source>
        <dbReference type="Pfam" id="PF00590"/>
    </source>
</evidence>
<dbReference type="InterPro" id="IPR035996">
    <property type="entry name" value="4pyrrol_Methylase_sf"/>
</dbReference>
<evidence type="ECO:0000256" key="1">
    <source>
        <dbReference type="ARBA" id="ARBA00005010"/>
    </source>
</evidence>
<sequence length="498" mass="55173">MSSENYAQIRKGGSLLLAWRIENKRVLIVGGGNVAAGRIVKALEADAHVTVVCPDDGLNNEVRYRINQNQVHNWINRNFEECDLENVDMVLTAIDDHVRSREIYYMCKARKMPVNVADIPSLCDFYFMAEHREGPLQIGISSNGQAPKLATMIRQHVADALPKNIGMAISKVGNLRQKLRDIDSDYESSKKRMGWMIRVCKEWSLDELANLDDKMTDLLLSFYGKDEVPSFNSIAKVSKSKEDIEEDKEKRARSRIILVGAGPGDPSLLTIKAMTLLSQADLVLSDRLVPAAILEHAKGEVRFANAKSGSEKTRSSDVSQDELLNWALEALEAGKLVIRLKVGDPFLFGRGGEEVLFFKKRGWDVEVVPGISSSLSAPLAAHIPVTHRGISDQVLITTGQGTKGRMPEIPEYNPMRTTVVLMAVGRAKNLSELLLNRAYPSDLPAMFVENGHRPNEKIIRTTVGDLGEIVERENIVSPATLVIGRAVDALLVDEERQG</sequence>
<proteinExistence type="inferred from homology"/>
<dbReference type="PROSITE" id="PS00840">
    <property type="entry name" value="SUMT_2"/>
    <property type="match status" value="1"/>
</dbReference>
<dbReference type="CDD" id="cd11642">
    <property type="entry name" value="SUMT"/>
    <property type="match status" value="1"/>
</dbReference>
<keyword evidence="10" id="KW-0511">Multifunctional enzyme</keyword>
<evidence type="ECO:0000256" key="4">
    <source>
        <dbReference type="ARBA" id="ARBA00022679"/>
    </source>
</evidence>
<dbReference type="PROSITE" id="PS00839">
    <property type="entry name" value="SUMT_1"/>
    <property type="match status" value="1"/>
</dbReference>
<comment type="similarity">
    <text evidence="12">Belongs to the precorrin methyltransferase family.</text>
</comment>
<dbReference type="Pfam" id="PF13241">
    <property type="entry name" value="NAD_binding_7"/>
    <property type="match status" value="1"/>
</dbReference>